<comment type="subcellular location">
    <subcellularLocation>
        <location evidence="1">Cell membrane</location>
        <topology evidence="1">Multi-pass membrane protein</topology>
    </subcellularLocation>
</comment>
<dbReference type="GO" id="GO:0005886">
    <property type="term" value="C:plasma membrane"/>
    <property type="evidence" value="ECO:0007669"/>
    <property type="project" value="UniProtKB-SubCell"/>
</dbReference>
<gene>
    <name evidence="5" type="primary">ktrA</name>
    <name evidence="5" type="ORF">HG15A2_47410</name>
</gene>
<dbReference type="SUPFAM" id="SSF116726">
    <property type="entry name" value="TrkA C-terminal domain-like"/>
    <property type="match status" value="1"/>
</dbReference>
<dbReference type="SUPFAM" id="SSF81324">
    <property type="entry name" value="Voltage-gated potassium channels"/>
    <property type="match status" value="1"/>
</dbReference>
<keyword evidence="2" id="KW-0812">Transmembrane</keyword>
<dbReference type="InterPro" id="IPR036721">
    <property type="entry name" value="RCK_C_sf"/>
</dbReference>
<dbReference type="SUPFAM" id="SSF51735">
    <property type="entry name" value="NAD(P)-binding Rossmann-fold domains"/>
    <property type="match status" value="1"/>
</dbReference>
<evidence type="ECO:0000313" key="6">
    <source>
        <dbReference type="Proteomes" id="UP000319852"/>
    </source>
</evidence>
<evidence type="ECO:0000256" key="2">
    <source>
        <dbReference type="SAM" id="Phobius"/>
    </source>
</evidence>
<dbReference type="InterPro" id="IPR003148">
    <property type="entry name" value="RCK_N"/>
</dbReference>
<dbReference type="PROSITE" id="PS51202">
    <property type="entry name" value="RCK_C"/>
    <property type="match status" value="1"/>
</dbReference>
<evidence type="ECO:0000256" key="1">
    <source>
        <dbReference type="ARBA" id="ARBA00004651"/>
    </source>
</evidence>
<protein>
    <submittedName>
        <fullName evidence="5">Ktr system potassium uptake protein A</fullName>
    </submittedName>
</protein>
<dbReference type="GO" id="GO:0008324">
    <property type="term" value="F:monoatomic cation transmembrane transporter activity"/>
    <property type="evidence" value="ECO:0007669"/>
    <property type="project" value="InterPro"/>
</dbReference>
<dbReference type="Gene3D" id="3.40.50.720">
    <property type="entry name" value="NAD(P)-binding Rossmann-like Domain"/>
    <property type="match status" value="1"/>
</dbReference>
<dbReference type="Pfam" id="PF02080">
    <property type="entry name" value="TrkA_C"/>
    <property type="match status" value="1"/>
</dbReference>
<keyword evidence="2" id="KW-1133">Transmembrane helix</keyword>
<sequence>MKSTPAPEPFRKVLIGAALFFLICLLAVAGYMAAGWKLADSVYMVVITIFGVGYGEVQPIESFGLRVLTISVIVLGYGALIYIGGGFLQMLIDGELNRSLGARRMTKELEQVKNHTILCGVGRMGSMLARELHAAGKPFVVIDRNERRLQEAAEAGYLIIDGDATEESILEQAGIHRAATVATVLSEDALNLFVTITAREMNPQLMIIARGENPRTEKKLRSSGADRVILPTAIGAAKVAQLIIRPSAENLLEQITHQSSVNEELDQIGLQFEEIQVTADSQLVEKTLGDIEVRGNQGFLIVGVRSEGGKLLLNPSPSTPLAAGDTVIVLGHHDDIPQLEAKFKKTAVPIMYRGVAMNG</sequence>
<organism evidence="5 6">
    <name type="scientific">Adhaeretor mobilis</name>
    <dbReference type="NCBI Taxonomy" id="1930276"/>
    <lineage>
        <taxon>Bacteria</taxon>
        <taxon>Pseudomonadati</taxon>
        <taxon>Planctomycetota</taxon>
        <taxon>Planctomycetia</taxon>
        <taxon>Pirellulales</taxon>
        <taxon>Lacipirellulaceae</taxon>
        <taxon>Adhaeretor</taxon>
    </lineage>
</organism>
<feature type="transmembrane region" description="Helical" evidence="2">
    <location>
        <begin position="38"/>
        <end position="55"/>
    </location>
</feature>
<dbReference type="PANTHER" id="PTHR43833">
    <property type="entry name" value="POTASSIUM CHANNEL PROTEIN 2-RELATED-RELATED"/>
    <property type="match status" value="1"/>
</dbReference>
<evidence type="ECO:0000259" key="3">
    <source>
        <dbReference type="PROSITE" id="PS51201"/>
    </source>
</evidence>
<keyword evidence="2" id="KW-0472">Membrane</keyword>
<dbReference type="PROSITE" id="PS51201">
    <property type="entry name" value="RCK_N"/>
    <property type="match status" value="1"/>
</dbReference>
<dbReference type="InterPro" id="IPR036291">
    <property type="entry name" value="NAD(P)-bd_dom_sf"/>
</dbReference>
<dbReference type="InterPro" id="IPR006037">
    <property type="entry name" value="RCK_C"/>
</dbReference>
<dbReference type="Gene3D" id="3.30.70.1450">
    <property type="entry name" value="Regulator of K+ conductance, C-terminal domain"/>
    <property type="match status" value="1"/>
</dbReference>
<feature type="transmembrane region" description="Helical" evidence="2">
    <location>
        <begin position="12"/>
        <end position="32"/>
    </location>
</feature>
<dbReference type="InterPro" id="IPR050721">
    <property type="entry name" value="Trk_Ktr_HKT_K-transport"/>
</dbReference>
<dbReference type="Proteomes" id="UP000319852">
    <property type="component" value="Chromosome"/>
</dbReference>
<evidence type="ECO:0000259" key="4">
    <source>
        <dbReference type="PROSITE" id="PS51202"/>
    </source>
</evidence>
<evidence type="ECO:0000313" key="5">
    <source>
        <dbReference type="EMBL" id="QDT01399.1"/>
    </source>
</evidence>
<reference evidence="5 6" key="1">
    <citation type="submission" date="2019-02" db="EMBL/GenBank/DDBJ databases">
        <title>Deep-cultivation of Planctomycetes and their phenomic and genomic characterization uncovers novel biology.</title>
        <authorList>
            <person name="Wiegand S."/>
            <person name="Jogler M."/>
            <person name="Boedeker C."/>
            <person name="Pinto D."/>
            <person name="Vollmers J."/>
            <person name="Rivas-Marin E."/>
            <person name="Kohn T."/>
            <person name="Peeters S.H."/>
            <person name="Heuer A."/>
            <person name="Rast P."/>
            <person name="Oberbeckmann S."/>
            <person name="Bunk B."/>
            <person name="Jeske O."/>
            <person name="Meyerdierks A."/>
            <person name="Storesund J.E."/>
            <person name="Kallscheuer N."/>
            <person name="Luecker S."/>
            <person name="Lage O.M."/>
            <person name="Pohl T."/>
            <person name="Merkel B.J."/>
            <person name="Hornburger P."/>
            <person name="Mueller R.-W."/>
            <person name="Bruemmer F."/>
            <person name="Labrenz M."/>
            <person name="Spormann A.M."/>
            <person name="Op den Camp H."/>
            <person name="Overmann J."/>
            <person name="Amann R."/>
            <person name="Jetten M.S.M."/>
            <person name="Mascher T."/>
            <person name="Medema M.H."/>
            <person name="Devos D.P."/>
            <person name="Kaster A.-K."/>
            <person name="Ovreas L."/>
            <person name="Rohde M."/>
            <person name="Galperin M.Y."/>
            <person name="Jogler C."/>
        </authorList>
    </citation>
    <scope>NUCLEOTIDE SEQUENCE [LARGE SCALE GENOMIC DNA]</scope>
    <source>
        <strain evidence="5 6">HG15A2</strain>
    </source>
</reference>
<dbReference type="PANTHER" id="PTHR43833:SF9">
    <property type="entry name" value="POTASSIUM CHANNEL PROTEIN YUGO-RELATED"/>
    <property type="match status" value="1"/>
</dbReference>
<dbReference type="OrthoDB" id="9785285at2"/>
<dbReference type="Pfam" id="PF02254">
    <property type="entry name" value="TrkA_N"/>
    <property type="match status" value="1"/>
</dbReference>
<feature type="transmembrane region" description="Helical" evidence="2">
    <location>
        <begin position="67"/>
        <end position="92"/>
    </location>
</feature>
<dbReference type="Pfam" id="PF07885">
    <property type="entry name" value="Ion_trans_2"/>
    <property type="match status" value="1"/>
</dbReference>
<proteinExistence type="predicted"/>
<dbReference type="InterPro" id="IPR013099">
    <property type="entry name" value="K_chnl_dom"/>
</dbReference>
<dbReference type="Gene3D" id="1.10.287.70">
    <property type="match status" value="1"/>
</dbReference>
<dbReference type="GO" id="GO:0006813">
    <property type="term" value="P:potassium ion transport"/>
    <property type="evidence" value="ECO:0007669"/>
    <property type="project" value="InterPro"/>
</dbReference>
<dbReference type="KEGG" id="amob:HG15A2_47410"/>
<dbReference type="AlphaFoldDB" id="A0A517N2N1"/>
<keyword evidence="6" id="KW-1185">Reference proteome</keyword>
<accession>A0A517N2N1</accession>
<feature type="domain" description="RCK C-terminal" evidence="4">
    <location>
        <begin position="260"/>
        <end position="345"/>
    </location>
</feature>
<feature type="domain" description="RCK N-terminal" evidence="3">
    <location>
        <begin position="113"/>
        <end position="230"/>
    </location>
</feature>
<name>A0A517N2N1_9BACT</name>
<dbReference type="EMBL" id="CP036263">
    <property type="protein sequence ID" value="QDT01399.1"/>
    <property type="molecule type" value="Genomic_DNA"/>
</dbReference>
<dbReference type="RefSeq" id="WP_145063556.1">
    <property type="nucleotide sequence ID" value="NZ_CP036263.1"/>
</dbReference>